<sequence length="117" mass="13523">MDRLDKNKLIQEIESPHTTWKFIPPASPHMVIEYTINSRLLTHLPLDDISAGVLTPKHFLLGSSDELKPLAVMDDSVAVVKKGWELSQIMANIFWRHWMMSYLPTINTIIFIILLRK</sequence>
<keyword evidence="1" id="KW-0472">Membrane</keyword>
<keyword evidence="3" id="KW-1185">Reference proteome</keyword>
<evidence type="ECO:0000313" key="3">
    <source>
        <dbReference type="Proteomes" id="UP000075881"/>
    </source>
</evidence>
<dbReference type="AlphaFoldDB" id="A0A182K2Z3"/>
<dbReference type="STRING" id="43041.A0A182K2Z3"/>
<organism evidence="2 3">
    <name type="scientific">Anopheles christyi</name>
    <dbReference type="NCBI Taxonomy" id="43041"/>
    <lineage>
        <taxon>Eukaryota</taxon>
        <taxon>Metazoa</taxon>
        <taxon>Ecdysozoa</taxon>
        <taxon>Arthropoda</taxon>
        <taxon>Hexapoda</taxon>
        <taxon>Insecta</taxon>
        <taxon>Pterygota</taxon>
        <taxon>Neoptera</taxon>
        <taxon>Endopterygota</taxon>
        <taxon>Diptera</taxon>
        <taxon>Nematocera</taxon>
        <taxon>Culicoidea</taxon>
        <taxon>Culicidae</taxon>
        <taxon>Anophelinae</taxon>
        <taxon>Anopheles</taxon>
    </lineage>
</organism>
<dbReference type="Proteomes" id="UP000075881">
    <property type="component" value="Unassembled WGS sequence"/>
</dbReference>
<keyword evidence="1" id="KW-0812">Transmembrane</keyword>
<keyword evidence="1" id="KW-1133">Transmembrane helix</keyword>
<feature type="transmembrane region" description="Helical" evidence="1">
    <location>
        <begin position="93"/>
        <end position="115"/>
    </location>
</feature>
<proteinExistence type="predicted"/>
<dbReference type="EnsemblMetazoa" id="ACHR005127-RA">
    <property type="protein sequence ID" value="ACHR005127-PA"/>
    <property type="gene ID" value="ACHR005127"/>
</dbReference>
<evidence type="ECO:0008006" key="4">
    <source>
        <dbReference type="Google" id="ProtNLM"/>
    </source>
</evidence>
<evidence type="ECO:0000256" key="1">
    <source>
        <dbReference type="SAM" id="Phobius"/>
    </source>
</evidence>
<reference evidence="3" key="1">
    <citation type="submission" date="2013-03" db="EMBL/GenBank/DDBJ databases">
        <title>The Genome Sequence of Anopheles christyi ACHKN1017.</title>
        <authorList>
            <consortium name="The Broad Institute Genomics Platform"/>
            <person name="Neafsey D.E."/>
            <person name="Besansky N."/>
            <person name="Walker B."/>
            <person name="Young S.K."/>
            <person name="Zeng Q."/>
            <person name="Gargeya S."/>
            <person name="Fitzgerald M."/>
            <person name="Haas B."/>
            <person name="Abouelleil A."/>
            <person name="Allen A.W."/>
            <person name="Alvarado L."/>
            <person name="Arachchi H.M."/>
            <person name="Berlin A.M."/>
            <person name="Chapman S.B."/>
            <person name="Gainer-Dewar J."/>
            <person name="Goldberg J."/>
            <person name="Griggs A."/>
            <person name="Gujja S."/>
            <person name="Hansen M."/>
            <person name="Howarth C."/>
            <person name="Imamovic A."/>
            <person name="Ireland A."/>
            <person name="Larimer J."/>
            <person name="McCowan C."/>
            <person name="Murphy C."/>
            <person name="Pearson M."/>
            <person name="Poon T.W."/>
            <person name="Priest M."/>
            <person name="Roberts A."/>
            <person name="Saif S."/>
            <person name="Shea T."/>
            <person name="Sisk P."/>
            <person name="Sykes S."/>
            <person name="Wortman J."/>
            <person name="Nusbaum C."/>
            <person name="Birren B."/>
        </authorList>
    </citation>
    <scope>NUCLEOTIDE SEQUENCE [LARGE SCALE GENOMIC DNA]</scope>
    <source>
        <strain evidence="3">ACHKN1017</strain>
    </source>
</reference>
<protein>
    <recommendedName>
        <fullName evidence="4">DUF5641 domain-containing protein</fullName>
    </recommendedName>
</protein>
<reference evidence="2" key="2">
    <citation type="submission" date="2020-05" db="UniProtKB">
        <authorList>
            <consortium name="EnsemblMetazoa"/>
        </authorList>
    </citation>
    <scope>IDENTIFICATION</scope>
    <source>
        <strain evidence="2">ACHKN1017</strain>
    </source>
</reference>
<dbReference type="VEuPathDB" id="VectorBase:ACHR005127"/>
<name>A0A182K2Z3_9DIPT</name>
<accession>A0A182K2Z3</accession>
<evidence type="ECO:0000313" key="2">
    <source>
        <dbReference type="EnsemblMetazoa" id="ACHR005127-PA"/>
    </source>
</evidence>